<proteinExistence type="predicted"/>
<evidence type="ECO:0000313" key="2">
    <source>
        <dbReference type="EMBL" id="QBI90016.1"/>
    </source>
</evidence>
<organism evidence="2 3">
    <name type="scientific">Halobacterium phage ChaoS9</name>
    <dbReference type="NCBI Taxonomy" id="2847105"/>
    <lineage>
        <taxon>Viruses</taxon>
        <taxon>Duplodnaviria</taxon>
        <taxon>Heunggongvirae</taxon>
        <taxon>Uroviricota</taxon>
        <taxon>Caudoviricetes</taxon>
        <taxon>Vertoviridae</taxon>
        <taxon>Chaovirus</taxon>
        <taxon>Chaovirus bigenum</taxon>
        <taxon>Chaovirus ChaoS9</taxon>
    </lineage>
</organism>
<feature type="region of interest" description="Disordered" evidence="1">
    <location>
        <begin position="1"/>
        <end position="31"/>
    </location>
</feature>
<gene>
    <name evidence="2" type="ORF">ChaoS9_045</name>
</gene>
<feature type="region of interest" description="Disordered" evidence="1">
    <location>
        <begin position="44"/>
        <end position="82"/>
    </location>
</feature>
<dbReference type="EMBL" id="MK310226">
    <property type="protein sequence ID" value="QBI90016.1"/>
    <property type="molecule type" value="Genomic_DNA"/>
</dbReference>
<name>A0A481VAR0_9CAUD</name>
<protein>
    <submittedName>
        <fullName evidence="2">Uncharacterized protein</fullName>
    </submittedName>
</protein>
<reference evidence="3" key="1">
    <citation type="journal article" date="2019" name="Genes (Basel)">
        <title>Halobacterium salinarum virus ChaoS9, a Novel Halovirus Related to PhiH1 and PhiCh1.</title>
        <authorList>
            <person name="Dyall-Smith M."/>
            <person name="Palm P."/>
            <person name="Wanner G."/>
            <person name="Witte A."/>
            <person name="Oesterhelt D."/>
            <person name="Pfeiffer F."/>
        </authorList>
    </citation>
    <scope>NUCLEOTIDE SEQUENCE [LARGE SCALE GENOMIC DNA]</scope>
</reference>
<evidence type="ECO:0000313" key="3">
    <source>
        <dbReference type="Proteomes" id="UP000294095"/>
    </source>
</evidence>
<feature type="compositionally biased region" description="Acidic residues" evidence="1">
    <location>
        <begin position="49"/>
        <end position="82"/>
    </location>
</feature>
<sequence length="139" mass="15404">MPTLRWEGDSLFSDLPRSGQMVQPGQEIEVEEDDVDVYLDHRSDGWTLVDDEGDATEADDSTDEFSAAEDDESSDADGEDEPEVVFDVEGFLDRNVDPIADDIKDGVADGYLDDVEEGADRKTVLDAIEDRREELEAEG</sequence>
<accession>A0A481VAR0</accession>
<keyword evidence="3" id="KW-1185">Reference proteome</keyword>
<dbReference type="Proteomes" id="UP000294095">
    <property type="component" value="Segment"/>
</dbReference>
<evidence type="ECO:0000256" key="1">
    <source>
        <dbReference type="SAM" id="MobiDB-lite"/>
    </source>
</evidence>